<dbReference type="CDD" id="cd00093">
    <property type="entry name" value="HTH_XRE"/>
    <property type="match status" value="1"/>
</dbReference>
<organism evidence="3 4">
    <name type="scientific">Camelimonas fluminis</name>
    <dbReference type="NCBI Taxonomy" id="1576911"/>
    <lineage>
        <taxon>Bacteria</taxon>
        <taxon>Pseudomonadati</taxon>
        <taxon>Pseudomonadota</taxon>
        <taxon>Alphaproteobacteria</taxon>
        <taxon>Hyphomicrobiales</taxon>
        <taxon>Chelatococcaceae</taxon>
        <taxon>Camelimonas</taxon>
    </lineage>
</organism>
<dbReference type="Proteomes" id="UP001595704">
    <property type="component" value="Unassembled WGS sequence"/>
</dbReference>
<evidence type="ECO:0000256" key="1">
    <source>
        <dbReference type="SAM" id="Phobius"/>
    </source>
</evidence>
<evidence type="ECO:0000259" key="2">
    <source>
        <dbReference type="PROSITE" id="PS50943"/>
    </source>
</evidence>
<keyword evidence="1" id="KW-0812">Transmembrane</keyword>
<dbReference type="EMBL" id="JBHRYC010000070">
    <property type="protein sequence ID" value="MFC3638384.1"/>
    <property type="molecule type" value="Genomic_DNA"/>
</dbReference>
<keyword evidence="4" id="KW-1185">Reference proteome</keyword>
<protein>
    <submittedName>
        <fullName evidence="3">Multiprotein-bridging factor 1 family protein</fullName>
    </submittedName>
</protein>
<name>A0ABV7UJZ4_9HYPH</name>
<evidence type="ECO:0000313" key="3">
    <source>
        <dbReference type="EMBL" id="MFC3638384.1"/>
    </source>
</evidence>
<dbReference type="InterPro" id="IPR010982">
    <property type="entry name" value="Lambda_DNA-bd_dom_sf"/>
</dbReference>
<dbReference type="RefSeq" id="WP_191321430.1">
    <property type="nucleotide sequence ID" value="NZ_BNCG01000079.1"/>
</dbReference>
<feature type="transmembrane region" description="Helical" evidence="1">
    <location>
        <begin position="50"/>
        <end position="69"/>
    </location>
</feature>
<evidence type="ECO:0000313" key="4">
    <source>
        <dbReference type="Proteomes" id="UP001595704"/>
    </source>
</evidence>
<dbReference type="InterPro" id="IPR001387">
    <property type="entry name" value="Cro/C1-type_HTH"/>
</dbReference>
<dbReference type="PROSITE" id="PS50943">
    <property type="entry name" value="HTH_CROC1"/>
    <property type="match status" value="1"/>
</dbReference>
<feature type="domain" description="HTH cro/C1-type" evidence="2">
    <location>
        <begin position="11"/>
        <end position="65"/>
    </location>
</feature>
<dbReference type="SUPFAM" id="SSF47413">
    <property type="entry name" value="lambda repressor-like DNA-binding domains"/>
    <property type="match status" value="1"/>
</dbReference>
<keyword evidence="1" id="KW-0472">Membrane</keyword>
<gene>
    <name evidence="3" type="ORF">ACFONL_13565</name>
</gene>
<sequence length="81" mass="9010">MQSVDDVRHFLRGERKRRGLTQGQLADLTATSQKWVSDFERGRVDPPLSIVLKVLVLLGVTITFLPATIAQTDPSNEGSEF</sequence>
<reference evidence="4" key="1">
    <citation type="journal article" date="2019" name="Int. J. Syst. Evol. Microbiol.">
        <title>The Global Catalogue of Microorganisms (GCM) 10K type strain sequencing project: providing services to taxonomists for standard genome sequencing and annotation.</title>
        <authorList>
            <consortium name="The Broad Institute Genomics Platform"/>
            <consortium name="The Broad Institute Genome Sequencing Center for Infectious Disease"/>
            <person name="Wu L."/>
            <person name="Ma J."/>
        </authorList>
    </citation>
    <scope>NUCLEOTIDE SEQUENCE [LARGE SCALE GENOMIC DNA]</scope>
    <source>
        <strain evidence="4">KCTC 42282</strain>
    </source>
</reference>
<comment type="caution">
    <text evidence="3">The sequence shown here is derived from an EMBL/GenBank/DDBJ whole genome shotgun (WGS) entry which is preliminary data.</text>
</comment>
<accession>A0ABV7UJZ4</accession>
<keyword evidence="1" id="KW-1133">Transmembrane helix</keyword>
<dbReference type="Gene3D" id="1.10.260.40">
    <property type="entry name" value="lambda repressor-like DNA-binding domains"/>
    <property type="match status" value="1"/>
</dbReference>
<dbReference type="SMART" id="SM00530">
    <property type="entry name" value="HTH_XRE"/>
    <property type="match status" value="1"/>
</dbReference>
<proteinExistence type="predicted"/>
<dbReference type="Pfam" id="PF13560">
    <property type="entry name" value="HTH_31"/>
    <property type="match status" value="1"/>
</dbReference>